<comment type="caution">
    <text evidence="2">The sequence shown here is derived from an EMBL/GenBank/DDBJ whole genome shotgun (WGS) entry which is preliminary data.</text>
</comment>
<evidence type="ECO:0000313" key="2">
    <source>
        <dbReference type="EMBL" id="GIG85390.1"/>
    </source>
</evidence>
<dbReference type="Proteomes" id="UP000646749">
    <property type="component" value="Unassembled WGS sequence"/>
</dbReference>
<reference evidence="2 3" key="1">
    <citation type="submission" date="2021-01" db="EMBL/GenBank/DDBJ databases">
        <title>Whole genome shotgun sequence of Plantactinospora endophytica NBRC 110450.</title>
        <authorList>
            <person name="Komaki H."/>
            <person name="Tamura T."/>
        </authorList>
    </citation>
    <scope>NUCLEOTIDE SEQUENCE [LARGE SCALE GENOMIC DNA]</scope>
    <source>
        <strain evidence="2 3">NBRC 110450</strain>
    </source>
</reference>
<keyword evidence="3" id="KW-1185">Reference proteome</keyword>
<evidence type="ECO:0008006" key="4">
    <source>
        <dbReference type="Google" id="ProtNLM"/>
    </source>
</evidence>
<feature type="region of interest" description="Disordered" evidence="1">
    <location>
        <begin position="50"/>
        <end position="77"/>
    </location>
</feature>
<accession>A0ABQ4DSE9</accession>
<sequence length="77" mass="7918">MRGAVVLAVDDSDHIARHARTLADVAHEEWCAKRPVDVETANVTAVPDDLARRTGRPGTAVGRGSAAVSGSAGTVAQ</sequence>
<proteinExistence type="predicted"/>
<gene>
    <name evidence="2" type="ORF">Pen02_03260</name>
</gene>
<evidence type="ECO:0000313" key="3">
    <source>
        <dbReference type="Proteomes" id="UP000646749"/>
    </source>
</evidence>
<dbReference type="EMBL" id="BONW01000001">
    <property type="protein sequence ID" value="GIG85390.1"/>
    <property type="molecule type" value="Genomic_DNA"/>
</dbReference>
<name>A0ABQ4DSE9_9ACTN</name>
<evidence type="ECO:0000256" key="1">
    <source>
        <dbReference type="SAM" id="MobiDB-lite"/>
    </source>
</evidence>
<organism evidence="2 3">
    <name type="scientific">Plantactinospora endophytica</name>
    <dbReference type="NCBI Taxonomy" id="673535"/>
    <lineage>
        <taxon>Bacteria</taxon>
        <taxon>Bacillati</taxon>
        <taxon>Actinomycetota</taxon>
        <taxon>Actinomycetes</taxon>
        <taxon>Micromonosporales</taxon>
        <taxon>Micromonosporaceae</taxon>
        <taxon>Plantactinospora</taxon>
    </lineage>
</organism>
<protein>
    <recommendedName>
        <fullName evidence="4">UspA domain-containing protein</fullName>
    </recommendedName>
</protein>
<feature type="compositionally biased region" description="Low complexity" evidence="1">
    <location>
        <begin position="58"/>
        <end position="77"/>
    </location>
</feature>